<reference evidence="3 4" key="1">
    <citation type="submission" date="2024-04" db="EMBL/GenBank/DDBJ databases">
        <authorList>
            <person name="Fracassetti M."/>
        </authorList>
    </citation>
    <scope>NUCLEOTIDE SEQUENCE [LARGE SCALE GENOMIC DNA]</scope>
</reference>
<evidence type="ECO:0008006" key="5">
    <source>
        <dbReference type="Google" id="ProtNLM"/>
    </source>
</evidence>
<proteinExistence type="predicted"/>
<name>A0AAV2DWW2_9ROSI</name>
<sequence>MITMVVTVVVVTVMITVVAAVVVAPVTPSTPATPPPATPSGDFRVWPTGGGDGIRSHDNECGNQKPCEGNQQTLCLHHDG</sequence>
<evidence type="ECO:0000313" key="3">
    <source>
        <dbReference type="EMBL" id="CAL1378151.1"/>
    </source>
</evidence>
<keyword evidence="2" id="KW-0732">Signal</keyword>
<evidence type="ECO:0000313" key="4">
    <source>
        <dbReference type="Proteomes" id="UP001497516"/>
    </source>
</evidence>
<gene>
    <name evidence="3" type="ORF">LTRI10_LOCUS19751</name>
</gene>
<organism evidence="3 4">
    <name type="scientific">Linum trigynum</name>
    <dbReference type="NCBI Taxonomy" id="586398"/>
    <lineage>
        <taxon>Eukaryota</taxon>
        <taxon>Viridiplantae</taxon>
        <taxon>Streptophyta</taxon>
        <taxon>Embryophyta</taxon>
        <taxon>Tracheophyta</taxon>
        <taxon>Spermatophyta</taxon>
        <taxon>Magnoliopsida</taxon>
        <taxon>eudicotyledons</taxon>
        <taxon>Gunneridae</taxon>
        <taxon>Pentapetalae</taxon>
        <taxon>rosids</taxon>
        <taxon>fabids</taxon>
        <taxon>Malpighiales</taxon>
        <taxon>Linaceae</taxon>
        <taxon>Linum</taxon>
    </lineage>
</organism>
<feature type="signal peptide" evidence="2">
    <location>
        <begin position="1"/>
        <end position="20"/>
    </location>
</feature>
<evidence type="ECO:0000256" key="2">
    <source>
        <dbReference type="SAM" id="SignalP"/>
    </source>
</evidence>
<feature type="region of interest" description="Disordered" evidence="1">
    <location>
        <begin position="27"/>
        <end position="59"/>
    </location>
</feature>
<protein>
    <recommendedName>
        <fullName evidence="5">Secreted protein</fullName>
    </recommendedName>
</protein>
<keyword evidence="4" id="KW-1185">Reference proteome</keyword>
<evidence type="ECO:0000256" key="1">
    <source>
        <dbReference type="SAM" id="MobiDB-lite"/>
    </source>
</evidence>
<dbReference type="AlphaFoldDB" id="A0AAV2DWW2"/>
<dbReference type="Proteomes" id="UP001497516">
    <property type="component" value="Chromosome 3"/>
</dbReference>
<dbReference type="EMBL" id="OZ034816">
    <property type="protein sequence ID" value="CAL1378151.1"/>
    <property type="molecule type" value="Genomic_DNA"/>
</dbReference>
<feature type="chain" id="PRO_5043931815" description="Secreted protein" evidence="2">
    <location>
        <begin position="21"/>
        <end position="80"/>
    </location>
</feature>
<accession>A0AAV2DWW2</accession>